<dbReference type="PANTHER" id="PTHR42852:SF17">
    <property type="entry name" value="THIOREDOXIN-LIKE PROTEIN HI_1115"/>
    <property type="match status" value="1"/>
</dbReference>
<evidence type="ECO:0000313" key="6">
    <source>
        <dbReference type="Proteomes" id="UP001237448"/>
    </source>
</evidence>
<dbReference type="GO" id="GO:0016853">
    <property type="term" value="F:isomerase activity"/>
    <property type="evidence" value="ECO:0007669"/>
    <property type="project" value="UniProtKB-KW"/>
</dbReference>
<accession>A0ABU0FNI2</accession>
<evidence type="ECO:0000313" key="5">
    <source>
        <dbReference type="EMBL" id="MDQ0396176.1"/>
    </source>
</evidence>
<name>A0ABU0FNI2_9HYPH</name>
<dbReference type="PROSITE" id="PS51352">
    <property type="entry name" value="THIOREDOXIN_2"/>
    <property type="match status" value="1"/>
</dbReference>
<gene>
    <name evidence="5" type="ORF">J3R73_005968</name>
</gene>
<keyword evidence="5" id="KW-0413">Isomerase</keyword>
<comment type="caution">
    <text evidence="5">The sequence shown here is derived from an EMBL/GenBank/DDBJ whole genome shotgun (WGS) entry which is preliminary data.</text>
</comment>
<reference evidence="5 6" key="1">
    <citation type="submission" date="2023-07" db="EMBL/GenBank/DDBJ databases">
        <title>Genomic Encyclopedia of Type Strains, Phase IV (KMG-IV): sequencing the most valuable type-strain genomes for metagenomic binning, comparative biology and taxonomic classification.</title>
        <authorList>
            <person name="Goeker M."/>
        </authorList>
    </citation>
    <scope>NUCLEOTIDE SEQUENCE [LARGE SCALE GENOMIC DNA]</scope>
    <source>
        <strain evidence="5 6">DSM 5896</strain>
    </source>
</reference>
<dbReference type="InterPro" id="IPR036249">
    <property type="entry name" value="Thioredoxin-like_sf"/>
</dbReference>
<dbReference type="CDD" id="cd02966">
    <property type="entry name" value="TlpA_like_family"/>
    <property type="match status" value="1"/>
</dbReference>
<dbReference type="InterPro" id="IPR050553">
    <property type="entry name" value="Thioredoxin_ResA/DsbE_sf"/>
</dbReference>
<dbReference type="PROSITE" id="PS00194">
    <property type="entry name" value="THIOREDOXIN_1"/>
    <property type="match status" value="1"/>
</dbReference>
<keyword evidence="2" id="KW-0201">Cytochrome c-type biogenesis</keyword>
<organism evidence="5 6">
    <name type="scientific">Labrys monachus</name>
    <dbReference type="NCBI Taxonomy" id="217067"/>
    <lineage>
        <taxon>Bacteria</taxon>
        <taxon>Pseudomonadati</taxon>
        <taxon>Pseudomonadota</taxon>
        <taxon>Alphaproteobacteria</taxon>
        <taxon>Hyphomicrobiales</taxon>
        <taxon>Xanthobacteraceae</taxon>
        <taxon>Labrys</taxon>
    </lineage>
</organism>
<proteinExistence type="predicted"/>
<evidence type="ECO:0000259" key="4">
    <source>
        <dbReference type="PROSITE" id="PS51352"/>
    </source>
</evidence>
<dbReference type="EMBL" id="JAUSVK010000001">
    <property type="protein sequence ID" value="MDQ0396176.1"/>
    <property type="molecule type" value="Genomic_DNA"/>
</dbReference>
<comment type="subcellular location">
    <subcellularLocation>
        <location evidence="1">Cell envelope</location>
    </subcellularLocation>
</comment>
<evidence type="ECO:0000256" key="3">
    <source>
        <dbReference type="ARBA" id="ARBA00023284"/>
    </source>
</evidence>
<dbReference type="PANTHER" id="PTHR42852">
    <property type="entry name" value="THIOL:DISULFIDE INTERCHANGE PROTEIN DSBE"/>
    <property type="match status" value="1"/>
</dbReference>
<evidence type="ECO:0000256" key="2">
    <source>
        <dbReference type="ARBA" id="ARBA00022748"/>
    </source>
</evidence>
<dbReference type="NCBIfam" id="NF047696">
    <property type="entry name" value="ThlDiSintTplARhiz"/>
    <property type="match status" value="1"/>
</dbReference>
<keyword evidence="3" id="KW-0676">Redox-active center</keyword>
<evidence type="ECO:0000256" key="1">
    <source>
        <dbReference type="ARBA" id="ARBA00004196"/>
    </source>
</evidence>
<dbReference type="Pfam" id="PF08534">
    <property type="entry name" value="Redoxin"/>
    <property type="match status" value="1"/>
</dbReference>
<protein>
    <submittedName>
        <fullName evidence="5">Thiol-disulfide isomerase/thioredoxin</fullName>
    </submittedName>
</protein>
<keyword evidence="6" id="KW-1185">Reference proteome</keyword>
<sequence length="203" mass="21005">MIGAAVVAGVVAGVAAIYGTKDGSRNQESAACPGSAAVAAKMDPLAKGQIAALNVSAAPQPLPPISFQRADGTSMSLADFKGRTVLLNLWATWCVPCRREMPALNKLEGDLGGKDFEVVAVNIDTRNADRVAAFLDDNKIDRLARYADPSTGILQSLKDEGLGQGLPTSVVIDRQGCRLAAMAGPAEWASDEAKAVIKAATGL</sequence>
<feature type="domain" description="Thioredoxin" evidence="4">
    <location>
        <begin position="56"/>
        <end position="202"/>
    </location>
</feature>
<dbReference type="Proteomes" id="UP001237448">
    <property type="component" value="Unassembled WGS sequence"/>
</dbReference>
<dbReference type="InterPro" id="IPR017937">
    <property type="entry name" value="Thioredoxin_CS"/>
</dbReference>
<dbReference type="SUPFAM" id="SSF52833">
    <property type="entry name" value="Thioredoxin-like"/>
    <property type="match status" value="1"/>
</dbReference>
<dbReference type="Gene3D" id="3.40.30.10">
    <property type="entry name" value="Glutaredoxin"/>
    <property type="match status" value="1"/>
</dbReference>
<dbReference type="InterPro" id="IPR013766">
    <property type="entry name" value="Thioredoxin_domain"/>
</dbReference>
<dbReference type="InterPro" id="IPR013740">
    <property type="entry name" value="Redoxin"/>
</dbReference>